<dbReference type="EMBL" id="CM042031">
    <property type="protein sequence ID" value="KAI3784435.1"/>
    <property type="molecule type" value="Genomic_DNA"/>
</dbReference>
<evidence type="ECO:0000313" key="2">
    <source>
        <dbReference type="Proteomes" id="UP001056120"/>
    </source>
</evidence>
<evidence type="ECO:0000313" key="1">
    <source>
        <dbReference type="EMBL" id="KAI3784435.1"/>
    </source>
</evidence>
<name>A0ACB9GMW4_9ASTR</name>
<protein>
    <submittedName>
        <fullName evidence="1">Uncharacterized protein</fullName>
    </submittedName>
</protein>
<accession>A0ACB9GMW4</accession>
<sequence>MAVSCQDLKGYDGDDMADLSLDQDARNGLTPLKLRAKAAKFAKATVKAQMASFKTLGKFCFFQDLGSFHNGLLWVTPTLVVLLMNQLFTTRIIDVYLAEITNEPNMSMPLTGDHMLQEMDHFAFYAFVGRIGTLCCSKKISLNARTSENQS</sequence>
<dbReference type="Proteomes" id="UP001056120">
    <property type="component" value="Linkage Group LG14"/>
</dbReference>
<proteinExistence type="predicted"/>
<organism evidence="1 2">
    <name type="scientific">Smallanthus sonchifolius</name>
    <dbReference type="NCBI Taxonomy" id="185202"/>
    <lineage>
        <taxon>Eukaryota</taxon>
        <taxon>Viridiplantae</taxon>
        <taxon>Streptophyta</taxon>
        <taxon>Embryophyta</taxon>
        <taxon>Tracheophyta</taxon>
        <taxon>Spermatophyta</taxon>
        <taxon>Magnoliopsida</taxon>
        <taxon>eudicotyledons</taxon>
        <taxon>Gunneridae</taxon>
        <taxon>Pentapetalae</taxon>
        <taxon>asterids</taxon>
        <taxon>campanulids</taxon>
        <taxon>Asterales</taxon>
        <taxon>Asteraceae</taxon>
        <taxon>Asteroideae</taxon>
        <taxon>Heliantheae alliance</taxon>
        <taxon>Millerieae</taxon>
        <taxon>Smallanthus</taxon>
    </lineage>
</organism>
<comment type="caution">
    <text evidence="1">The sequence shown here is derived from an EMBL/GenBank/DDBJ whole genome shotgun (WGS) entry which is preliminary data.</text>
</comment>
<reference evidence="1 2" key="2">
    <citation type="journal article" date="2022" name="Mol. Ecol. Resour.">
        <title>The genomes of chicory, endive, great burdock and yacon provide insights into Asteraceae paleo-polyploidization history and plant inulin production.</title>
        <authorList>
            <person name="Fan W."/>
            <person name="Wang S."/>
            <person name="Wang H."/>
            <person name="Wang A."/>
            <person name="Jiang F."/>
            <person name="Liu H."/>
            <person name="Zhao H."/>
            <person name="Xu D."/>
            <person name="Zhang Y."/>
        </authorList>
    </citation>
    <scope>NUCLEOTIDE SEQUENCE [LARGE SCALE GENOMIC DNA]</scope>
    <source>
        <strain evidence="2">cv. Yunnan</strain>
        <tissue evidence="1">Leaves</tissue>
    </source>
</reference>
<reference evidence="2" key="1">
    <citation type="journal article" date="2022" name="Mol. Ecol. Resour.">
        <title>The genomes of chicory, endive, great burdock and yacon provide insights into Asteraceae palaeo-polyploidization history and plant inulin production.</title>
        <authorList>
            <person name="Fan W."/>
            <person name="Wang S."/>
            <person name="Wang H."/>
            <person name="Wang A."/>
            <person name="Jiang F."/>
            <person name="Liu H."/>
            <person name="Zhao H."/>
            <person name="Xu D."/>
            <person name="Zhang Y."/>
        </authorList>
    </citation>
    <scope>NUCLEOTIDE SEQUENCE [LARGE SCALE GENOMIC DNA]</scope>
    <source>
        <strain evidence="2">cv. Yunnan</strain>
    </source>
</reference>
<keyword evidence="2" id="KW-1185">Reference proteome</keyword>
<gene>
    <name evidence="1" type="ORF">L1987_43534</name>
</gene>